<gene>
    <name evidence="2" type="ORF">BDK51DRAFT_38150</name>
</gene>
<proteinExistence type="predicted"/>
<keyword evidence="3" id="KW-1185">Reference proteome</keyword>
<feature type="compositionally biased region" description="Basic and acidic residues" evidence="1">
    <location>
        <begin position="158"/>
        <end position="202"/>
    </location>
</feature>
<evidence type="ECO:0000313" key="2">
    <source>
        <dbReference type="EMBL" id="RKO86722.1"/>
    </source>
</evidence>
<dbReference type="AlphaFoldDB" id="A0A4P9W4A9"/>
<dbReference type="Proteomes" id="UP000269721">
    <property type="component" value="Unassembled WGS sequence"/>
</dbReference>
<evidence type="ECO:0000256" key="1">
    <source>
        <dbReference type="SAM" id="MobiDB-lite"/>
    </source>
</evidence>
<feature type="compositionally biased region" description="Low complexity" evidence="1">
    <location>
        <begin position="104"/>
        <end position="115"/>
    </location>
</feature>
<dbReference type="EMBL" id="KZ997962">
    <property type="protein sequence ID" value="RKO86722.1"/>
    <property type="molecule type" value="Genomic_DNA"/>
</dbReference>
<protein>
    <submittedName>
        <fullName evidence="2">Uncharacterized protein</fullName>
    </submittedName>
</protein>
<sequence length="202" mass="22082">MVLAIAPEAGDAFAVEEIRCIIILESVARAVRDEVLPPQYTNIVSYQEFELHGKPGNLGNHVPPVESKASAYVPPYSSGSGTTLDWLIAPMMFHSRRGRGANFRSSSTCSPPGSSRRAHSDRLTHPRSSPCRGTKGTKGTRGEVGLVYTHPRSSPCRGIEEPKEPKEPEEKSDSLTHTLDPRLVEEPKEPKEPEEKSDSLLG</sequence>
<evidence type="ECO:0000313" key="3">
    <source>
        <dbReference type="Proteomes" id="UP000269721"/>
    </source>
</evidence>
<feature type="region of interest" description="Disordered" evidence="1">
    <location>
        <begin position="99"/>
        <end position="202"/>
    </location>
</feature>
<name>A0A4P9W4A9_9FUNG</name>
<organism evidence="2 3">
    <name type="scientific">Blyttiomyces helicus</name>
    <dbReference type="NCBI Taxonomy" id="388810"/>
    <lineage>
        <taxon>Eukaryota</taxon>
        <taxon>Fungi</taxon>
        <taxon>Fungi incertae sedis</taxon>
        <taxon>Chytridiomycota</taxon>
        <taxon>Chytridiomycota incertae sedis</taxon>
        <taxon>Chytridiomycetes</taxon>
        <taxon>Chytridiomycetes incertae sedis</taxon>
        <taxon>Blyttiomyces</taxon>
    </lineage>
</organism>
<reference evidence="3" key="1">
    <citation type="journal article" date="2018" name="Nat. Microbiol.">
        <title>Leveraging single-cell genomics to expand the fungal tree of life.</title>
        <authorList>
            <person name="Ahrendt S.R."/>
            <person name="Quandt C.A."/>
            <person name="Ciobanu D."/>
            <person name="Clum A."/>
            <person name="Salamov A."/>
            <person name="Andreopoulos B."/>
            <person name="Cheng J.F."/>
            <person name="Woyke T."/>
            <person name="Pelin A."/>
            <person name="Henrissat B."/>
            <person name="Reynolds N.K."/>
            <person name="Benny G.L."/>
            <person name="Smith M.E."/>
            <person name="James T.Y."/>
            <person name="Grigoriev I.V."/>
        </authorList>
    </citation>
    <scope>NUCLEOTIDE SEQUENCE [LARGE SCALE GENOMIC DNA]</scope>
</reference>
<accession>A0A4P9W4A9</accession>